<accession>A0ACB9JM25</accession>
<dbReference type="Proteomes" id="UP001056120">
    <property type="component" value="Linkage Group LG03"/>
</dbReference>
<sequence>MKMDMKRRGNKWSERKELCERTVSVVKSVFDVLYKIANLRILVDHKMKVEFQFVQELIEVAEKKPNVIVGIIVSLAAVIVSPLLKILTSN</sequence>
<dbReference type="EMBL" id="CM042020">
    <property type="protein sequence ID" value="KAI3821544.1"/>
    <property type="molecule type" value="Genomic_DNA"/>
</dbReference>
<name>A0ACB9JM25_9ASTR</name>
<keyword evidence="2" id="KW-1185">Reference proteome</keyword>
<evidence type="ECO:0000313" key="2">
    <source>
        <dbReference type="Proteomes" id="UP001056120"/>
    </source>
</evidence>
<gene>
    <name evidence="1" type="ORF">L1987_09112</name>
</gene>
<organism evidence="1 2">
    <name type="scientific">Smallanthus sonchifolius</name>
    <dbReference type="NCBI Taxonomy" id="185202"/>
    <lineage>
        <taxon>Eukaryota</taxon>
        <taxon>Viridiplantae</taxon>
        <taxon>Streptophyta</taxon>
        <taxon>Embryophyta</taxon>
        <taxon>Tracheophyta</taxon>
        <taxon>Spermatophyta</taxon>
        <taxon>Magnoliopsida</taxon>
        <taxon>eudicotyledons</taxon>
        <taxon>Gunneridae</taxon>
        <taxon>Pentapetalae</taxon>
        <taxon>asterids</taxon>
        <taxon>campanulids</taxon>
        <taxon>Asterales</taxon>
        <taxon>Asteraceae</taxon>
        <taxon>Asteroideae</taxon>
        <taxon>Heliantheae alliance</taxon>
        <taxon>Millerieae</taxon>
        <taxon>Smallanthus</taxon>
    </lineage>
</organism>
<protein>
    <submittedName>
        <fullName evidence="1">Uncharacterized protein</fullName>
    </submittedName>
</protein>
<proteinExistence type="predicted"/>
<evidence type="ECO:0000313" key="1">
    <source>
        <dbReference type="EMBL" id="KAI3821544.1"/>
    </source>
</evidence>
<reference evidence="1 2" key="2">
    <citation type="journal article" date="2022" name="Mol. Ecol. Resour.">
        <title>The genomes of chicory, endive, great burdock and yacon provide insights into Asteraceae paleo-polyploidization history and plant inulin production.</title>
        <authorList>
            <person name="Fan W."/>
            <person name="Wang S."/>
            <person name="Wang H."/>
            <person name="Wang A."/>
            <person name="Jiang F."/>
            <person name="Liu H."/>
            <person name="Zhao H."/>
            <person name="Xu D."/>
            <person name="Zhang Y."/>
        </authorList>
    </citation>
    <scope>NUCLEOTIDE SEQUENCE [LARGE SCALE GENOMIC DNA]</scope>
    <source>
        <strain evidence="2">cv. Yunnan</strain>
        <tissue evidence="1">Leaves</tissue>
    </source>
</reference>
<reference evidence="2" key="1">
    <citation type="journal article" date="2022" name="Mol. Ecol. Resour.">
        <title>The genomes of chicory, endive, great burdock and yacon provide insights into Asteraceae palaeo-polyploidization history and plant inulin production.</title>
        <authorList>
            <person name="Fan W."/>
            <person name="Wang S."/>
            <person name="Wang H."/>
            <person name="Wang A."/>
            <person name="Jiang F."/>
            <person name="Liu H."/>
            <person name="Zhao H."/>
            <person name="Xu D."/>
            <person name="Zhang Y."/>
        </authorList>
    </citation>
    <scope>NUCLEOTIDE SEQUENCE [LARGE SCALE GENOMIC DNA]</scope>
    <source>
        <strain evidence="2">cv. Yunnan</strain>
    </source>
</reference>
<comment type="caution">
    <text evidence="1">The sequence shown here is derived from an EMBL/GenBank/DDBJ whole genome shotgun (WGS) entry which is preliminary data.</text>
</comment>